<comment type="caution">
    <text evidence="2">The sequence shown here is derived from an EMBL/GenBank/DDBJ whole genome shotgun (WGS) entry which is preliminary data.</text>
</comment>
<reference evidence="2" key="1">
    <citation type="submission" date="2021-01" db="EMBL/GenBank/DDBJ databases">
        <title>Phytophthora aleatoria, a newly-described species from Pinus radiata is distinct from Phytophthora cactorum isolates based on comparative genomics.</title>
        <authorList>
            <person name="Mcdougal R."/>
            <person name="Panda P."/>
            <person name="Williams N."/>
            <person name="Studholme D.J."/>
        </authorList>
    </citation>
    <scope>NUCLEOTIDE SEQUENCE</scope>
    <source>
        <strain evidence="2">NZFS 4037</strain>
    </source>
</reference>
<dbReference type="EMBL" id="JAENGY010002845">
    <property type="protein sequence ID" value="KAG6943109.1"/>
    <property type="molecule type" value="Genomic_DNA"/>
</dbReference>
<protein>
    <submittedName>
        <fullName evidence="2">Uncharacterized protein</fullName>
    </submittedName>
</protein>
<name>A0A8J5I0E6_9STRA</name>
<gene>
    <name evidence="2" type="ORF">JG688_00017776</name>
</gene>
<evidence type="ECO:0000313" key="3">
    <source>
        <dbReference type="Proteomes" id="UP000709295"/>
    </source>
</evidence>
<accession>A0A8J5I0E6</accession>
<dbReference type="Proteomes" id="UP000709295">
    <property type="component" value="Unassembled WGS sequence"/>
</dbReference>
<organism evidence="2 3">
    <name type="scientific">Phytophthora aleatoria</name>
    <dbReference type="NCBI Taxonomy" id="2496075"/>
    <lineage>
        <taxon>Eukaryota</taxon>
        <taxon>Sar</taxon>
        <taxon>Stramenopiles</taxon>
        <taxon>Oomycota</taxon>
        <taxon>Peronosporomycetes</taxon>
        <taxon>Peronosporales</taxon>
        <taxon>Peronosporaceae</taxon>
        <taxon>Phytophthora</taxon>
    </lineage>
</organism>
<sequence length="71" mass="8537">MSFLVQRGVSTERQTRLRSRKSPTNSKTMFNFWTRSVTRSKTVIQEREFRINPDYVSSIRKRAVRCRRPSK</sequence>
<evidence type="ECO:0000256" key="1">
    <source>
        <dbReference type="SAM" id="MobiDB-lite"/>
    </source>
</evidence>
<proteinExistence type="predicted"/>
<keyword evidence="3" id="KW-1185">Reference proteome</keyword>
<feature type="region of interest" description="Disordered" evidence="1">
    <location>
        <begin position="1"/>
        <end position="25"/>
    </location>
</feature>
<evidence type="ECO:0000313" key="2">
    <source>
        <dbReference type="EMBL" id="KAG6943109.1"/>
    </source>
</evidence>
<dbReference type="AlphaFoldDB" id="A0A8J5I0E6"/>